<dbReference type="EMBL" id="RJUK01000002">
    <property type="protein sequence ID" value="ROQ18571.1"/>
    <property type="molecule type" value="Genomic_DNA"/>
</dbReference>
<evidence type="ECO:0000313" key="8">
    <source>
        <dbReference type="Proteomes" id="UP000273643"/>
    </source>
</evidence>
<evidence type="ECO:0000256" key="1">
    <source>
        <dbReference type="ARBA" id="ARBA00022452"/>
    </source>
</evidence>
<evidence type="ECO:0000256" key="4">
    <source>
        <dbReference type="SAM" id="SignalP"/>
    </source>
</evidence>
<evidence type="ECO:0000259" key="6">
    <source>
        <dbReference type="Pfam" id="PF08479"/>
    </source>
</evidence>
<dbReference type="PANTHER" id="PTHR34597:SF1">
    <property type="entry name" value="HEME_HEMOPEXIN TRANSPORTER PROTEIN HUXB"/>
    <property type="match status" value="1"/>
</dbReference>
<dbReference type="Pfam" id="PF08479">
    <property type="entry name" value="POTRA_2"/>
    <property type="match status" value="1"/>
</dbReference>
<dbReference type="OrthoDB" id="572300at2"/>
<keyword evidence="4" id="KW-0732">Signal</keyword>
<dbReference type="RefSeq" id="WP_123639175.1">
    <property type="nucleotide sequence ID" value="NZ_RJUK01000002.1"/>
</dbReference>
<feature type="domain" description="Haemolysin activator HlyB C-terminal" evidence="5">
    <location>
        <begin position="263"/>
        <end position="557"/>
    </location>
</feature>
<comment type="caution">
    <text evidence="7">The sequence shown here is derived from an EMBL/GenBank/DDBJ whole genome shotgun (WGS) entry which is preliminary data.</text>
</comment>
<reference evidence="7 8" key="1">
    <citation type="submission" date="2018-11" db="EMBL/GenBank/DDBJ databases">
        <title>Genomic Encyclopedia of Type Strains, Phase IV (KMG-IV): sequencing the most valuable type-strain genomes for metagenomic binning, comparative biology and taxonomic classification.</title>
        <authorList>
            <person name="Goeker M."/>
        </authorList>
    </citation>
    <scope>NUCLEOTIDE SEQUENCE [LARGE SCALE GENOMIC DNA]</scope>
    <source>
        <strain evidence="7 8">DSM 16974</strain>
    </source>
</reference>
<feature type="chain" id="PRO_5018246341" evidence="4">
    <location>
        <begin position="26"/>
        <end position="622"/>
    </location>
</feature>
<organism evidence="7 8">
    <name type="scientific">Marinimicrobium koreense</name>
    <dbReference type="NCBI Taxonomy" id="306545"/>
    <lineage>
        <taxon>Bacteria</taxon>
        <taxon>Pseudomonadati</taxon>
        <taxon>Pseudomonadota</taxon>
        <taxon>Gammaproteobacteria</taxon>
        <taxon>Cellvibrionales</taxon>
        <taxon>Cellvibrionaceae</taxon>
        <taxon>Marinimicrobium</taxon>
    </lineage>
</organism>
<evidence type="ECO:0000256" key="3">
    <source>
        <dbReference type="ARBA" id="ARBA00023237"/>
    </source>
</evidence>
<keyword evidence="1" id="KW-0472">Membrane</keyword>
<dbReference type="PANTHER" id="PTHR34597">
    <property type="entry name" value="SLR1661 PROTEIN"/>
    <property type="match status" value="1"/>
</dbReference>
<keyword evidence="3" id="KW-0998">Cell outer membrane</keyword>
<dbReference type="InterPro" id="IPR013686">
    <property type="entry name" value="Polypept-transport_assoc_ShlB"/>
</dbReference>
<feature type="domain" description="Polypeptide-transport-associated ShlB-type" evidence="6">
    <location>
        <begin position="153"/>
        <end position="202"/>
    </location>
</feature>
<protein>
    <submittedName>
        <fullName evidence="7">Hemolysin activation/secretion protein</fullName>
    </submittedName>
</protein>
<evidence type="ECO:0000259" key="5">
    <source>
        <dbReference type="Pfam" id="PF03865"/>
    </source>
</evidence>
<evidence type="ECO:0000256" key="2">
    <source>
        <dbReference type="ARBA" id="ARBA00022692"/>
    </source>
</evidence>
<dbReference type="GO" id="GO:0046819">
    <property type="term" value="P:protein secretion by the type V secretion system"/>
    <property type="evidence" value="ECO:0007669"/>
    <property type="project" value="TreeGrafter"/>
</dbReference>
<dbReference type="Pfam" id="PF03865">
    <property type="entry name" value="ShlB"/>
    <property type="match status" value="1"/>
</dbReference>
<keyword evidence="8" id="KW-1185">Reference proteome</keyword>
<evidence type="ECO:0000313" key="7">
    <source>
        <dbReference type="EMBL" id="ROQ18571.1"/>
    </source>
</evidence>
<dbReference type="GO" id="GO:0008320">
    <property type="term" value="F:protein transmembrane transporter activity"/>
    <property type="evidence" value="ECO:0007669"/>
    <property type="project" value="TreeGrafter"/>
</dbReference>
<dbReference type="Gene3D" id="2.40.160.50">
    <property type="entry name" value="membrane protein fhac: a member of the omp85/tpsb transporter family"/>
    <property type="match status" value="1"/>
</dbReference>
<name>A0A3N1NT06_9GAMM</name>
<dbReference type="InterPro" id="IPR005565">
    <property type="entry name" value="Hemolysn_activator_HlyB_C"/>
</dbReference>
<proteinExistence type="predicted"/>
<dbReference type="AlphaFoldDB" id="A0A3N1NT06"/>
<dbReference type="Gene3D" id="3.10.20.310">
    <property type="entry name" value="membrane protein fhac"/>
    <property type="match status" value="1"/>
</dbReference>
<feature type="signal peptide" evidence="4">
    <location>
        <begin position="1"/>
        <end position="25"/>
    </location>
</feature>
<dbReference type="InterPro" id="IPR051544">
    <property type="entry name" value="TPS_OM_transporter"/>
</dbReference>
<dbReference type="Proteomes" id="UP000273643">
    <property type="component" value="Unassembled WGS sequence"/>
</dbReference>
<dbReference type="GO" id="GO:0098046">
    <property type="term" value="C:type V protein secretion system complex"/>
    <property type="evidence" value="ECO:0007669"/>
    <property type="project" value="TreeGrafter"/>
</dbReference>
<accession>A0A3N1NT06</accession>
<sequence>MNAVSTALKVVGLACLGFATTPCLAGSFLEMPDTTEVPDLEEQSLRLDLDVPPVRDRSPDPQAGPRLNVREFRVQGLVEYPELGITRAEVMEKVEALRFDMMDEDAMLESGYTLDELASLSDLIAEIEEDTKDRHVGPLEVQRVVFHVREQRRQRGITLGMIETVADTITRYYRERGFILAKAYIPEQRVRDGVVNLTVLMGNLGEVRVENNDHYRDRTLARVFDGVLDKPVKAGVIEERLFFVNDLPGVRARGFFEPGQQVGDSRMVLNVTDERRLDANLRIDNHGSESSGEYRLYGDVYWHNPLGIGDQLQVGVLNSYEPDNSLYGMFRYRVPAYFPRLKFSVGASSNDFVVGQSNSDDIDALNIEGRSEVLDAALDYQLRRTRLKNRSVHLRWAEIGSEMDFVNSALVRHSVVRNLTLEYRFDRLDEERRLLHQGGLSVTRSEFSKVDPMDEQLPQTPTLVNLDYTLLGFWRLPFTELGTRVISRTSLQYSGEALSSVNQFSLSGPRKARAFALNAYFADDGVHTGVDWIFPGFGPLKDALQPMLFADYGYGQRYAILEGDEDTEGEFSNIGLGFRINVAGVRGSLTLAQPLAARNTALEDDSDIEDDVRAYFDLQYSF</sequence>
<gene>
    <name evidence="7" type="ORF">EDC38_2799</name>
</gene>
<keyword evidence="2" id="KW-0812">Transmembrane</keyword>
<keyword evidence="1" id="KW-1134">Transmembrane beta strand</keyword>